<feature type="transmembrane region" description="Helical" evidence="1">
    <location>
        <begin position="248"/>
        <end position="266"/>
    </location>
</feature>
<sequence length="270" mass="31013">MVPKRTETKSSLSKGTSEAARLHPPLYELVLQVLSQSKEKYDEHGEEKYFKRDDADANSPSTKELIKTFSIDRYPVRMQCDGTADLTVFKANHYEYDHTGYTYFASPSEYSACKCQECRAKHNVVINVINALTASIKELTSKRGLIPSKRILFPSSPLEIRAKRRRRVIFRALSGIQESKIATPLSVFYTEQHTMSKGEQHELKKKLGGCDYFDWYEERHTSQVNRVIWGLLNKATAYEEKQNQARRYYIVAVMATGLVLLGTWILKPNC</sequence>
<evidence type="ECO:0000256" key="1">
    <source>
        <dbReference type="SAM" id="Phobius"/>
    </source>
</evidence>
<dbReference type="AlphaFoldDB" id="A0A2G2XAX1"/>
<keyword evidence="1" id="KW-1133">Transmembrane helix</keyword>
<dbReference type="EMBL" id="MLFT02000002">
    <property type="protein sequence ID" value="PHT54662.1"/>
    <property type="molecule type" value="Genomic_DNA"/>
</dbReference>
<proteinExistence type="predicted"/>
<gene>
    <name evidence="2" type="ORF">CQW23_03148</name>
</gene>
<name>A0A2G2XAX1_CAPBA</name>
<evidence type="ECO:0000313" key="2">
    <source>
        <dbReference type="EMBL" id="PHT54662.1"/>
    </source>
</evidence>
<keyword evidence="1" id="KW-0472">Membrane</keyword>
<keyword evidence="3" id="KW-1185">Reference proteome</keyword>
<protein>
    <submittedName>
        <fullName evidence="2">Uncharacterized protein</fullName>
    </submittedName>
</protein>
<comment type="caution">
    <text evidence="2">The sequence shown here is derived from an EMBL/GenBank/DDBJ whole genome shotgun (WGS) entry which is preliminary data.</text>
</comment>
<reference evidence="2 3" key="1">
    <citation type="journal article" date="2017" name="Genome Biol.">
        <title>New reference genome sequences of hot pepper reveal the massive evolution of plant disease-resistance genes by retroduplication.</title>
        <authorList>
            <person name="Kim S."/>
            <person name="Park J."/>
            <person name="Yeom S.I."/>
            <person name="Kim Y.M."/>
            <person name="Seo E."/>
            <person name="Kim K.T."/>
            <person name="Kim M.S."/>
            <person name="Lee J.M."/>
            <person name="Cheong K."/>
            <person name="Shin H.S."/>
            <person name="Kim S.B."/>
            <person name="Han K."/>
            <person name="Lee J."/>
            <person name="Park M."/>
            <person name="Lee H.A."/>
            <person name="Lee H.Y."/>
            <person name="Lee Y."/>
            <person name="Oh S."/>
            <person name="Lee J.H."/>
            <person name="Choi E."/>
            <person name="Choi E."/>
            <person name="Lee S.E."/>
            <person name="Jeon J."/>
            <person name="Kim H."/>
            <person name="Choi G."/>
            <person name="Song H."/>
            <person name="Lee J."/>
            <person name="Lee S.C."/>
            <person name="Kwon J.K."/>
            <person name="Lee H.Y."/>
            <person name="Koo N."/>
            <person name="Hong Y."/>
            <person name="Kim R.W."/>
            <person name="Kang W.H."/>
            <person name="Huh J.H."/>
            <person name="Kang B.C."/>
            <person name="Yang T.J."/>
            <person name="Lee Y.H."/>
            <person name="Bennetzen J.L."/>
            <person name="Choi D."/>
        </authorList>
    </citation>
    <scope>NUCLEOTIDE SEQUENCE [LARGE SCALE GENOMIC DNA]</scope>
    <source>
        <strain evidence="3">cv. PBC81</strain>
    </source>
</reference>
<dbReference type="OrthoDB" id="1256928at2759"/>
<reference evidence="3" key="2">
    <citation type="journal article" date="2017" name="J. Anim. Genet.">
        <title>Multiple reference genome sequences of hot pepper reveal the massive evolution of plant disease resistance genes by retroduplication.</title>
        <authorList>
            <person name="Kim S."/>
            <person name="Park J."/>
            <person name="Yeom S.-I."/>
            <person name="Kim Y.-M."/>
            <person name="Seo E."/>
            <person name="Kim K.-T."/>
            <person name="Kim M.-S."/>
            <person name="Lee J.M."/>
            <person name="Cheong K."/>
            <person name="Shin H.-S."/>
            <person name="Kim S.-B."/>
            <person name="Han K."/>
            <person name="Lee J."/>
            <person name="Park M."/>
            <person name="Lee H.-A."/>
            <person name="Lee H.-Y."/>
            <person name="Lee Y."/>
            <person name="Oh S."/>
            <person name="Lee J.H."/>
            <person name="Choi E."/>
            <person name="Choi E."/>
            <person name="Lee S.E."/>
            <person name="Jeon J."/>
            <person name="Kim H."/>
            <person name="Choi G."/>
            <person name="Song H."/>
            <person name="Lee J."/>
            <person name="Lee S.-C."/>
            <person name="Kwon J.-K."/>
            <person name="Lee H.-Y."/>
            <person name="Koo N."/>
            <person name="Hong Y."/>
            <person name="Kim R.W."/>
            <person name="Kang W.-H."/>
            <person name="Huh J.H."/>
            <person name="Kang B.-C."/>
            <person name="Yang T.-J."/>
            <person name="Lee Y.-H."/>
            <person name="Bennetzen J.L."/>
            <person name="Choi D."/>
        </authorList>
    </citation>
    <scope>NUCLEOTIDE SEQUENCE [LARGE SCALE GENOMIC DNA]</scope>
    <source>
        <strain evidence="3">cv. PBC81</strain>
    </source>
</reference>
<accession>A0A2G2XAX1</accession>
<keyword evidence="1" id="KW-0812">Transmembrane</keyword>
<dbReference type="Proteomes" id="UP000224567">
    <property type="component" value="Unassembled WGS sequence"/>
</dbReference>
<organism evidence="2 3">
    <name type="scientific">Capsicum baccatum</name>
    <name type="common">Peruvian pepper</name>
    <dbReference type="NCBI Taxonomy" id="33114"/>
    <lineage>
        <taxon>Eukaryota</taxon>
        <taxon>Viridiplantae</taxon>
        <taxon>Streptophyta</taxon>
        <taxon>Embryophyta</taxon>
        <taxon>Tracheophyta</taxon>
        <taxon>Spermatophyta</taxon>
        <taxon>Magnoliopsida</taxon>
        <taxon>eudicotyledons</taxon>
        <taxon>Gunneridae</taxon>
        <taxon>Pentapetalae</taxon>
        <taxon>asterids</taxon>
        <taxon>lamiids</taxon>
        <taxon>Solanales</taxon>
        <taxon>Solanaceae</taxon>
        <taxon>Solanoideae</taxon>
        <taxon>Capsiceae</taxon>
        <taxon>Capsicum</taxon>
    </lineage>
</organism>
<evidence type="ECO:0000313" key="3">
    <source>
        <dbReference type="Proteomes" id="UP000224567"/>
    </source>
</evidence>